<evidence type="ECO:0000256" key="7">
    <source>
        <dbReference type="ARBA" id="ARBA00022763"/>
    </source>
</evidence>
<dbReference type="InterPro" id="IPR004150">
    <property type="entry name" value="NAD_DNA_ligase_OB"/>
</dbReference>
<evidence type="ECO:0000256" key="3">
    <source>
        <dbReference type="ARBA" id="ARBA00013308"/>
    </source>
</evidence>
<dbReference type="SUPFAM" id="SSF52113">
    <property type="entry name" value="BRCT domain"/>
    <property type="match status" value="1"/>
</dbReference>
<protein>
    <recommendedName>
        <fullName evidence="3 14">DNA ligase</fullName>
        <ecNumber evidence="2 14">6.5.1.2</ecNumber>
    </recommendedName>
    <alternativeName>
        <fullName evidence="14">Polydeoxyribonucleotide synthase [NAD(+)]</fullName>
    </alternativeName>
</protein>
<dbReference type="FunFam" id="1.10.287.610:FF:000002">
    <property type="entry name" value="DNA ligase"/>
    <property type="match status" value="1"/>
</dbReference>
<sequence>MTATRYHELISLIEHHNKRYYELDDPEVSDAEYDALMRELREFEAAHPDLVVPNSPTQRVGGAPNTTFAPIRHPTPMTSLDNAFSDEDLADFEVKLARALGGGGEFTYTCELKLDGLSINLYYVDGELRWGATRGNGAVGEDVTANVLTISGIPRRLEGVTGELEVRGEVFLTRAEFARLNTEQDEAGLPPFKNPRNAAAGTLRQKDPRVTASRKLEAYFYSVGKRGNLKARTQWDLLHELQALGFPVSPYSRHVTGVAGAGVYHHDMTAARSTFPMDADGTVVKLDDFQLQVEAGFTSRAPRWAIAYKFPAEEAFTKVEAITISVGRTGRLNPLAHLEPRLIEGTVVQRATLHNEDYIRDKDIRVGDTVVVHKSGGIIPEIIRVVPELRPEEAQAFQFPAHCPECGHEVVREEGGAAVVCPNPLCPAQAVERLKHFVSRGAMDVRGLGEKIVEALFAQGIARNAADLYDLTVEKLLQVERMGEKNATKILAQLQESKKKPLSRLIVALGIPLIGERNGGVLEANFANLRAIMDASEEQIANIPGIGETVAHVLVTALHDPSMVELVGRLEAAGLNTTSTVVKAGTELEGLTFVITGTLSRPRPELQELLERHGARVTGNVTKKTSFVIAGEEAGGKLAKAQEIGVKVLDEASLSEILSARGVTLQ</sequence>
<evidence type="ECO:0000313" key="17">
    <source>
        <dbReference type="EMBL" id="PYE54961.1"/>
    </source>
</evidence>
<keyword evidence="11 14" id="KW-0234">DNA repair</keyword>
<dbReference type="CDD" id="cd00114">
    <property type="entry name" value="LIGANc"/>
    <property type="match status" value="1"/>
</dbReference>
<dbReference type="Pfam" id="PF12826">
    <property type="entry name" value="HHH_2"/>
    <property type="match status" value="1"/>
</dbReference>
<comment type="similarity">
    <text evidence="13 14">Belongs to the NAD-dependent DNA ligase family. LigA subfamily.</text>
</comment>
<dbReference type="AlphaFoldDB" id="A0A318SDJ7"/>
<evidence type="ECO:0000256" key="13">
    <source>
        <dbReference type="ARBA" id="ARBA00060881"/>
    </source>
</evidence>
<dbReference type="Gene3D" id="1.10.150.20">
    <property type="entry name" value="5' to 3' exonuclease, C-terminal subdomain"/>
    <property type="match status" value="2"/>
</dbReference>
<evidence type="ECO:0000256" key="15">
    <source>
        <dbReference type="SAM" id="MobiDB-lite"/>
    </source>
</evidence>
<keyword evidence="6 14" id="KW-0479">Metal-binding</keyword>
<keyword evidence="4 14" id="KW-0436">Ligase</keyword>
<keyword evidence="8 14" id="KW-0862">Zinc</keyword>
<comment type="caution">
    <text evidence="17">The sequence shown here is derived from an EMBL/GenBank/DDBJ whole genome shotgun (WGS) entry which is preliminary data.</text>
</comment>
<evidence type="ECO:0000256" key="1">
    <source>
        <dbReference type="ARBA" id="ARBA00004067"/>
    </source>
</evidence>
<feature type="active site" description="N6-AMP-lysine intermediate" evidence="14">
    <location>
        <position position="113"/>
    </location>
</feature>
<dbReference type="PROSITE" id="PS50172">
    <property type="entry name" value="BRCT"/>
    <property type="match status" value="1"/>
</dbReference>
<dbReference type="NCBIfam" id="NF005932">
    <property type="entry name" value="PRK07956.1"/>
    <property type="match status" value="1"/>
</dbReference>
<gene>
    <name evidence="14" type="primary">ligA</name>
    <name evidence="17" type="ORF">DES52_104235</name>
</gene>
<dbReference type="InterPro" id="IPR010994">
    <property type="entry name" value="RuvA_2-like"/>
</dbReference>
<dbReference type="Gene3D" id="3.40.50.10190">
    <property type="entry name" value="BRCT domain"/>
    <property type="match status" value="1"/>
</dbReference>
<dbReference type="InterPro" id="IPR041663">
    <property type="entry name" value="DisA/LigA_HHH"/>
</dbReference>
<dbReference type="SMART" id="SM00532">
    <property type="entry name" value="LIGANc"/>
    <property type="match status" value="1"/>
</dbReference>
<dbReference type="GO" id="GO:0006281">
    <property type="term" value="P:DNA repair"/>
    <property type="evidence" value="ECO:0007669"/>
    <property type="project" value="UniProtKB-KW"/>
</dbReference>
<dbReference type="Pfam" id="PF00533">
    <property type="entry name" value="BRCT"/>
    <property type="match status" value="1"/>
</dbReference>
<dbReference type="EC" id="6.5.1.2" evidence="2 14"/>
<dbReference type="InterPro" id="IPR001357">
    <property type="entry name" value="BRCT_dom"/>
</dbReference>
<evidence type="ECO:0000256" key="5">
    <source>
        <dbReference type="ARBA" id="ARBA00022705"/>
    </source>
</evidence>
<proteinExistence type="inferred from homology"/>
<dbReference type="SUPFAM" id="SSF50249">
    <property type="entry name" value="Nucleic acid-binding proteins"/>
    <property type="match status" value="1"/>
</dbReference>
<dbReference type="Pfam" id="PF03119">
    <property type="entry name" value="DNA_ligase_ZBD"/>
    <property type="match status" value="1"/>
</dbReference>
<dbReference type="PANTHER" id="PTHR23389:SF9">
    <property type="entry name" value="DNA LIGASE"/>
    <property type="match status" value="1"/>
</dbReference>
<dbReference type="Pfam" id="PF03120">
    <property type="entry name" value="OB_DNA_ligase"/>
    <property type="match status" value="1"/>
</dbReference>
<dbReference type="PROSITE" id="PS01055">
    <property type="entry name" value="DNA_LIGASE_N1"/>
    <property type="match status" value="1"/>
</dbReference>
<dbReference type="SMART" id="SM00292">
    <property type="entry name" value="BRCT"/>
    <property type="match status" value="1"/>
</dbReference>
<organism evidence="17 18">
    <name type="scientific">Deinococcus yavapaiensis KR-236</name>
    <dbReference type="NCBI Taxonomy" id="694435"/>
    <lineage>
        <taxon>Bacteria</taxon>
        <taxon>Thermotogati</taxon>
        <taxon>Deinococcota</taxon>
        <taxon>Deinococci</taxon>
        <taxon>Deinococcales</taxon>
        <taxon>Deinococcaceae</taxon>
        <taxon>Deinococcus</taxon>
    </lineage>
</organism>
<evidence type="ECO:0000256" key="2">
    <source>
        <dbReference type="ARBA" id="ARBA00012722"/>
    </source>
</evidence>
<dbReference type="Gene3D" id="2.40.50.140">
    <property type="entry name" value="Nucleic acid-binding proteins"/>
    <property type="match status" value="1"/>
</dbReference>
<dbReference type="Proteomes" id="UP000248326">
    <property type="component" value="Unassembled WGS sequence"/>
</dbReference>
<dbReference type="GO" id="GO:0003677">
    <property type="term" value="F:DNA binding"/>
    <property type="evidence" value="ECO:0007669"/>
    <property type="project" value="InterPro"/>
</dbReference>
<dbReference type="FunFam" id="1.10.150.20:FF:000007">
    <property type="entry name" value="DNA ligase"/>
    <property type="match status" value="1"/>
</dbReference>
<feature type="binding site" evidence="14">
    <location>
        <begin position="30"/>
        <end position="34"/>
    </location>
    <ligand>
        <name>NAD(+)</name>
        <dbReference type="ChEBI" id="CHEBI:57540"/>
    </ligand>
</feature>
<feature type="binding site" evidence="14">
    <location>
        <position position="285"/>
    </location>
    <ligand>
        <name>NAD(+)</name>
        <dbReference type="ChEBI" id="CHEBI:57540"/>
    </ligand>
</feature>
<keyword evidence="10 14" id="KW-0520">NAD</keyword>
<dbReference type="Gene3D" id="3.30.470.30">
    <property type="entry name" value="DNA ligase/mRNA capping enzyme"/>
    <property type="match status" value="1"/>
</dbReference>
<dbReference type="InterPro" id="IPR004149">
    <property type="entry name" value="Znf_DNAligase_C4"/>
</dbReference>
<dbReference type="RefSeq" id="WP_110886066.1">
    <property type="nucleotide sequence ID" value="NZ_QJSX01000004.1"/>
</dbReference>
<evidence type="ECO:0000259" key="16">
    <source>
        <dbReference type="PROSITE" id="PS50172"/>
    </source>
</evidence>
<dbReference type="GO" id="GO:0006260">
    <property type="term" value="P:DNA replication"/>
    <property type="evidence" value="ECO:0007669"/>
    <property type="project" value="UniProtKB-KW"/>
</dbReference>
<dbReference type="Gene3D" id="1.10.287.610">
    <property type="entry name" value="Helix hairpin bin"/>
    <property type="match status" value="1"/>
</dbReference>
<evidence type="ECO:0000256" key="14">
    <source>
        <dbReference type="HAMAP-Rule" id="MF_01588"/>
    </source>
</evidence>
<dbReference type="InterPro" id="IPR003583">
    <property type="entry name" value="Hlx-hairpin-Hlx_DNA-bd_motif"/>
</dbReference>
<evidence type="ECO:0000256" key="10">
    <source>
        <dbReference type="ARBA" id="ARBA00023027"/>
    </source>
</evidence>
<evidence type="ECO:0000256" key="11">
    <source>
        <dbReference type="ARBA" id="ARBA00023204"/>
    </source>
</evidence>
<dbReference type="InterPro" id="IPR013840">
    <property type="entry name" value="DNAligase_N"/>
</dbReference>
<feature type="region of interest" description="Disordered" evidence="15">
    <location>
        <begin position="186"/>
        <end position="206"/>
    </location>
</feature>
<dbReference type="OrthoDB" id="9759736at2"/>
<dbReference type="PIRSF" id="PIRSF001604">
    <property type="entry name" value="LigA"/>
    <property type="match status" value="1"/>
</dbReference>
<comment type="cofactor">
    <cofactor evidence="14">
        <name>Mg(2+)</name>
        <dbReference type="ChEBI" id="CHEBI:18420"/>
    </cofactor>
    <cofactor evidence="14">
        <name>Mn(2+)</name>
        <dbReference type="ChEBI" id="CHEBI:29035"/>
    </cofactor>
</comment>
<evidence type="ECO:0000313" key="18">
    <source>
        <dbReference type="Proteomes" id="UP000248326"/>
    </source>
</evidence>
<dbReference type="InterPro" id="IPR013839">
    <property type="entry name" value="DNAligase_adenylation"/>
</dbReference>
<comment type="function">
    <text evidence="1 14">DNA ligase that catalyzes the formation of phosphodiester linkages between 5'-phosphoryl and 3'-hydroxyl groups in double-stranded DNA using NAD as a coenzyme and as the energy source for the reaction. It is essential for DNA replication and repair of damaged DNA.</text>
</comment>
<dbReference type="NCBIfam" id="TIGR00575">
    <property type="entry name" value="dnlj"/>
    <property type="match status" value="1"/>
</dbReference>
<dbReference type="GO" id="GO:0005829">
    <property type="term" value="C:cytosol"/>
    <property type="evidence" value="ECO:0007669"/>
    <property type="project" value="TreeGrafter"/>
</dbReference>
<keyword evidence="14" id="KW-0464">Manganese</keyword>
<comment type="catalytic activity">
    <reaction evidence="12 14">
        <text>NAD(+) + (deoxyribonucleotide)n-3'-hydroxyl + 5'-phospho-(deoxyribonucleotide)m = (deoxyribonucleotide)n+m + AMP + beta-nicotinamide D-nucleotide.</text>
        <dbReference type="EC" id="6.5.1.2"/>
    </reaction>
</comment>
<reference evidence="17 18" key="1">
    <citation type="submission" date="2018-06" db="EMBL/GenBank/DDBJ databases">
        <title>Genomic Encyclopedia of Type Strains, Phase IV (KMG-IV): sequencing the most valuable type-strain genomes for metagenomic binning, comparative biology and taxonomic classification.</title>
        <authorList>
            <person name="Goeker M."/>
        </authorList>
    </citation>
    <scope>NUCLEOTIDE SEQUENCE [LARGE SCALE GENOMIC DNA]</scope>
    <source>
        <strain evidence="17 18">DSM 18048</strain>
    </source>
</reference>
<name>A0A318SDJ7_9DEIO</name>
<feature type="binding site" evidence="14">
    <location>
        <position position="111"/>
    </location>
    <ligand>
        <name>NAD(+)</name>
        <dbReference type="ChEBI" id="CHEBI:57540"/>
    </ligand>
</feature>
<keyword evidence="5 14" id="KW-0235">DNA replication</keyword>
<dbReference type="InterPro" id="IPR018239">
    <property type="entry name" value="DNA_ligase_AS"/>
</dbReference>
<dbReference type="Gene3D" id="6.20.10.30">
    <property type="match status" value="1"/>
</dbReference>
<feature type="binding site" evidence="14">
    <location>
        <position position="426"/>
    </location>
    <ligand>
        <name>Zn(2+)</name>
        <dbReference type="ChEBI" id="CHEBI:29105"/>
    </ligand>
</feature>
<feature type="binding site" evidence="14">
    <location>
        <begin position="79"/>
        <end position="80"/>
    </location>
    <ligand>
        <name>NAD(+)</name>
        <dbReference type="ChEBI" id="CHEBI:57540"/>
    </ligand>
</feature>
<dbReference type="SUPFAM" id="SSF56091">
    <property type="entry name" value="DNA ligase/mRNA capping enzyme, catalytic domain"/>
    <property type="match status" value="1"/>
</dbReference>
<feature type="binding site" evidence="14">
    <location>
        <position position="309"/>
    </location>
    <ligand>
        <name>NAD(+)</name>
        <dbReference type="ChEBI" id="CHEBI:57540"/>
    </ligand>
</feature>
<evidence type="ECO:0000256" key="12">
    <source>
        <dbReference type="ARBA" id="ARBA00034005"/>
    </source>
</evidence>
<dbReference type="Pfam" id="PF01653">
    <property type="entry name" value="DNA_ligase_aden"/>
    <property type="match status" value="1"/>
</dbReference>
<feature type="binding site" evidence="14">
    <location>
        <position position="169"/>
    </location>
    <ligand>
        <name>NAD(+)</name>
        <dbReference type="ChEBI" id="CHEBI:57540"/>
    </ligand>
</feature>
<feature type="binding site" evidence="14">
    <location>
        <position position="403"/>
    </location>
    <ligand>
        <name>Zn(2+)</name>
        <dbReference type="ChEBI" id="CHEBI:29105"/>
    </ligand>
</feature>
<dbReference type="InterPro" id="IPR001679">
    <property type="entry name" value="DNA_ligase"/>
</dbReference>
<dbReference type="SMART" id="SM00278">
    <property type="entry name" value="HhH1"/>
    <property type="match status" value="3"/>
</dbReference>
<dbReference type="FunFam" id="2.40.50.140:FF:000012">
    <property type="entry name" value="DNA ligase"/>
    <property type="match status" value="1"/>
</dbReference>
<dbReference type="PANTHER" id="PTHR23389">
    <property type="entry name" value="CHROMOSOME TRANSMISSION FIDELITY FACTOR 18"/>
    <property type="match status" value="1"/>
</dbReference>
<dbReference type="HAMAP" id="MF_01588">
    <property type="entry name" value="DNA_ligase_A"/>
    <property type="match status" value="1"/>
</dbReference>
<feature type="domain" description="BRCT" evidence="16">
    <location>
        <begin position="583"/>
        <end position="666"/>
    </location>
</feature>
<dbReference type="InterPro" id="IPR036420">
    <property type="entry name" value="BRCT_dom_sf"/>
</dbReference>
<feature type="binding site" evidence="14">
    <location>
        <position position="421"/>
    </location>
    <ligand>
        <name>Zn(2+)</name>
        <dbReference type="ChEBI" id="CHEBI:29105"/>
    </ligand>
</feature>
<evidence type="ECO:0000256" key="9">
    <source>
        <dbReference type="ARBA" id="ARBA00022842"/>
    </source>
</evidence>
<evidence type="ECO:0000256" key="8">
    <source>
        <dbReference type="ARBA" id="ARBA00022833"/>
    </source>
</evidence>
<dbReference type="GO" id="GO:0003911">
    <property type="term" value="F:DNA ligase (NAD+) activity"/>
    <property type="evidence" value="ECO:0007669"/>
    <property type="project" value="UniProtKB-UniRule"/>
</dbReference>
<dbReference type="EMBL" id="QJSX01000004">
    <property type="protein sequence ID" value="PYE54961.1"/>
    <property type="molecule type" value="Genomic_DNA"/>
</dbReference>
<evidence type="ECO:0000256" key="6">
    <source>
        <dbReference type="ARBA" id="ARBA00022723"/>
    </source>
</evidence>
<feature type="binding site" evidence="14">
    <location>
        <position position="134"/>
    </location>
    <ligand>
        <name>NAD(+)</name>
        <dbReference type="ChEBI" id="CHEBI:57540"/>
    </ligand>
</feature>
<keyword evidence="18" id="KW-1185">Reference proteome</keyword>
<evidence type="ECO:0000256" key="4">
    <source>
        <dbReference type="ARBA" id="ARBA00022598"/>
    </source>
</evidence>
<dbReference type="InterPro" id="IPR012340">
    <property type="entry name" value="NA-bd_OB-fold"/>
</dbReference>
<keyword evidence="7 14" id="KW-0227">DNA damage</keyword>
<dbReference type="Pfam" id="PF14520">
    <property type="entry name" value="HHH_5"/>
    <property type="match status" value="1"/>
</dbReference>
<feature type="binding site" evidence="14">
    <location>
        <position position="406"/>
    </location>
    <ligand>
        <name>Zn(2+)</name>
        <dbReference type="ChEBI" id="CHEBI:29105"/>
    </ligand>
</feature>
<keyword evidence="9 14" id="KW-0460">Magnesium</keyword>
<dbReference type="SUPFAM" id="SSF47781">
    <property type="entry name" value="RuvA domain 2-like"/>
    <property type="match status" value="1"/>
</dbReference>
<dbReference type="GO" id="GO:0046872">
    <property type="term" value="F:metal ion binding"/>
    <property type="evidence" value="ECO:0007669"/>
    <property type="project" value="UniProtKB-KW"/>
</dbReference>
<accession>A0A318SDJ7</accession>